<gene>
    <name evidence="1" type="ORF">WJX75_002582</name>
</gene>
<sequence>MLRTGRGFENSWSHQNNNALTEKWLEKMVKAGKLPESALELVQARNADRVQTTHITSRRAAEIVPQYTKSRIPAAREASNFLNEEPVRQPTPFEALRHSRVSKATLESPLVAGYRLLPTFTPARAMMWGTILAMWGTGALVMSSSRALGIRRMEEAEGKLRGALEPTIAWVSSVVSPLKGSLTFMSMRGPADADTEFAQLTRALRLKLSER</sequence>
<comment type="caution">
    <text evidence="1">The sequence shown here is derived from an EMBL/GenBank/DDBJ whole genome shotgun (WGS) entry which is preliminary data.</text>
</comment>
<name>A0ABR2YIY9_9CHLO</name>
<dbReference type="Proteomes" id="UP001491310">
    <property type="component" value="Unassembled WGS sequence"/>
</dbReference>
<organism evidence="1 2">
    <name type="scientific">Coccomyxa subellipsoidea</name>
    <dbReference type="NCBI Taxonomy" id="248742"/>
    <lineage>
        <taxon>Eukaryota</taxon>
        <taxon>Viridiplantae</taxon>
        <taxon>Chlorophyta</taxon>
        <taxon>core chlorophytes</taxon>
        <taxon>Trebouxiophyceae</taxon>
        <taxon>Trebouxiophyceae incertae sedis</taxon>
        <taxon>Coccomyxaceae</taxon>
        <taxon>Coccomyxa</taxon>
    </lineage>
</organism>
<protein>
    <recommendedName>
        <fullName evidence="3">Transmembrane protein</fullName>
    </recommendedName>
</protein>
<evidence type="ECO:0000313" key="2">
    <source>
        <dbReference type="Proteomes" id="UP001491310"/>
    </source>
</evidence>
<accession>A0ABR2YIY9</accession>
<evidence type="ECO:0000313" key="1">
    <source>
        <dbReference type="EMBL" id="KAK9906479.1"/>
    </source>
</evidence>
<reference evidence="1 2" key="1">
    <citation type="journal article" date="2024" name="Nat. Commun.">
        <title>Phylogenomics reveals the evolutionary origins of lichenization in chlorophyte algae.</title>
        <authorList>
            <person name="Puginier C."/>
            <person name="Libourel C."/>
            <person name="Otte J."/>
            <person name="Skaloud P."/>
            <person name="Haon M."/>
            <person name="Grisel S."/>
            <person name="Petersen M."/>
            <person name="Berrin J.G."/>
            <person name="Delaux P.M."/>
            <person name="Dal Grande F."/>
            <person name="Keller J."/>
        </authorList>
    </citation>
    <scope>NUCLEOTIDE SEQUENCE [LARGE SCALE GENOMIC DNA]</scope>
    <source>
        <strain evidence="1 2">SAG 216-7</strain>
    </source>
</reference>
<keyword evidence="2" id="KW-1185">Reference proteome</keyword>
<evidence type="ECO:0008006" key="3">
    <source>
        <dbReference type="Google" id="ProtNLM"/>
    </source>
</evidence>
<dbReference type="EMBL" id="JALJOT010000010">
    <property type="protein sequence ID" value="KAK9906479.1"/>
    <property type="molecule type" value="Genomic_DNA"/>
</dbReference>
<proteinExistence type="predicted"/>